<feature type="domain" description="Teneurin-like YD-shell" evidence="4">
    <location>
        <begin position="562"/>
        <end position="759"/>
    </location>
</feature>
<name>A0A7T3C0X3_MORNO</name>
<accession>A0A7T3C0X3</accession>
<dbReference type="PANTHER" id="PTHR32305:SF15">
    <property type="entry name" value="PROTEIN RHSA-RELATED"/>
    <property type="match status" value="1"/>
</dbReference>
<evidence type="ECO:0000313" key="5">
    <source>
        <dbReference type="EMBL" id="QPT45502.1"/>
    </source>
</evidence>
<feature type="region of interest" description="Disordered" evidence="2">
    <location>
        <begin position="507"/>
        <end position="532"/>
    </location>
</feature>
<dbReference type="NCBIfam" id="TIGR01643">
    <property type="entry name" value="YD_repeat_2x"/>
    <property type="match status" value="1"/>
</dbReference>
<evidence type="ECO:0000256" key="1">
    <source>
        <dbReference type="ARBA" id="ARBA00022737"/>
    </source>
</evidence>
<evidence type="ECO:0000259" key="4">
    <source>
        <dbReference type="Pfam" id="PF25023"/>
    </source>
</evidence>
<organism evidence="5 6">
    <name type="scientific">Moraxella nonliquefaciens</name>
    <dbReference type="NCBI Taxonomy" id="478"/>
    <lineage>
        <taxon>Bacteria</taxon>
        <taxon>Pseudomonadati</taxon>
        <taxon>Pseudomonadota</taxon>
        <taxon>Gammaproteobacteria</taxon>
        <taxon>Moraxellales</taxon>
        <taxon>Moraxellaceae</taxon>
        <taxon>Moraxella</taxon>
    </lineage>
</organism>
<sequence length="852" mass="96225">MNKKFVIVFAILGIYLYKSHAQMCLAKNLGNTGTANQCSANVTAHSTTTTPTASAFAPNTFVSNPINVLSGNKFEQADDLILDETDPYALNLTRYYNSQSTQRGMFGIGWRSGFEIQLQHTTHLNQTNQHTASAANPYAQNANRTNPNTQPIPQTDTIQILSTDGTLYHFYKTEVRDKDNPTLKHTHYTHPDPSLGYIKEVQNNRDGEHWHWHLPDGRRFGFVLHKQANQQAQRLNKAHHHTTKQSTAHTATHTYGQLSSVYQNPQKPHLGHYQLRYDTKGRLAKVTNHRGQSLTFTYQSTKHNLPYITVQSPIGTSHYFLDKHHNLSQVVHPNGTRVGYGYTDPNDKHNLTAKYHYANQASGTTPNQNQAILVQSWIYDAFDRAILSTQPDGQNKVSISYDDSLWHTYQTNQHSISQTANQTYTNTLTNSLGQTTQYHYTYTPQTGFRLIKAVGAGCSTCDESTINHSFVYDDKGRVITRTALDSTNTAKSIHTTHISYDDTSNIKEVIDTPNNPPTDKPNNTPNPNPNTPNLVFYQRFYYENTDYPSLPTKVTGSSILPNQEIILNIVYNEFGRPLKYVKTGYNADGQPITEELPAHNKVKDNPNSIVVKSPNTSDDAISVLYDFIAKSEQRVNVIQGRTGKPTAIYLATGTTYHRTYDDFGRLTHATDPNTGKYKLAYDTQGKLKIITSEIATQTIGYSDKGLAKSLQTCDNIDKSCCQTIVYRYNDNGQLTTIDTDRHDITYDYLPTGTAQTEIITLDNKNYPMQYTYDDKGRLNQIRLPEGLTLNYDYDNTGKIINAKYQLPSIGLWQSLTRKINNKKDFQSLSTRNLIQPNDKKFAHNSKQALHTP</sequence>
<keyword evidence="6" id="KW-1185">Reference proteome</keyword>
<evidence type="ECO:0000259" key="3">
    <source>
        <dbReference type="Pfam" id="PF20148"/>
    </source>
</evidence>
<proteinExistence type="predicted"/>
<dbReference type="Gene3D" id="2.180.10.10">
    <property type="entry name" value="RHS repeat-associated core"/>
    <property type="match status" value="1"/>
</dbReference>
<dbReference type="InterPro" id="IPR045351">
    <property type="entry name" value="DUF6531"/>
</dbReference>
<dbReference type="PANTHER" id="PTHR32305">
    <property type="match status" value="1"/>
</dbReference>
<dbReference type="InterPro" id="IPR006530">
    <property type="entry name" value="YD"/>
</dbReference>
<gene>
    <name evidence="5" type="ORF">I6G26_05875</name>
</gene>
<evidence type="ECO:0000256" key="2">
    <source>
        <dbReference type="SAM" id="MobiDB-lite"/>
    </source>
</evidence>
<keyword evidence="1" id="KW-0677">Repeat</keyword>
<feature type="compositionally biased region" description="Pro residues" evidence="2">
    <location>
        <begin position="514"/>
        <end position="530"/>
    </location>
</feature>
<reference evidence="5 6" key="1">
    <citation type="submission" date="2020-12" db="EMBL/GenBank/DDBJ databases">
        <title>FDA dAtabase for Regulatory Grade micrObial Sequences (FDA-ARGOS): Supporting development and validation of Infectious Disease Dx tests.</title>
        <authorList>
            <person name="Sproer C."/>
            <person name="Gronow S."/>
            <person name="Severitt S."/>
            <person name="Schroder I."/>
            <person name="Tallon L."/>
            <person name="Sadzewicz L."/>
            <person name="Zhao X."/>
            <person name="Boylan J."/>
            <person name="Ott S."/>
            <person name="Bowen H."/>
            <person name="Vavikolanu K."/>
            <person name="Mehta A."/>
            <person name="Aluvathingal J."/>
            <person name="Nadendla S."/>
            <person name="Lowell S."/>
            <person name="Myers T."/>
            <person name="Yan Y."/>
            <person name="Sichtig H."/>
        </authorList>
    </citation>
    <scope>NUCLEOTIDE SEQUENCE [LARGE SCALE GENOMIC DNA]</scope>
    <source>
        <strain evidence="5 6">FDAARGOS_869</strain>
    </source>
</reference>
<dbReference type="InterPro" id="IPR050708">
    <property type="entry name" value="T6SS_VgrG/RHS"/>
</dbReference>
<dbReference type="InterPro" id="IPR056823">
    <property type="entry name" value="TEN-like_YD-shell"/>
</dbReference>
<dbReference type="Pfam" id="PF25023">
    <property type="entry name" value="TEN_YD-shell"/>
    <property type="match status" value="1"/>
</dbReference>
<dbReference type="RefSeq" id="WP_197940322.1">
    <property type="nucleotide sequence ID" value="NZ_CP065728.1"/>
</dbReference>
<dbReference type="EMBL" id="CP065728">
    <property type="protein sequence ID" value="QPT45502.1"/>
    <property type="molecule type" value="Genomic_DNA"/>
</dbReference>
<evidence type="ECO:0000313" key="6">
    <source>
        <dbReference type="Proteomes" id="UP000594834"/>
    </source>
</evidence>
<feature type="domain" description="DUF6531" evidence="3">
    <location>
        <begin position="64"/>
        <end position="122"/>
    </location>
</feature>
<protein>
    <submittedName>
        <fullName evidence="5">RHS repeat protein</fullName>
    </submittedName>
</protein>
<dbReference type="Pfam" id="PF20148">
    <property type="entry name" value="DUF6531"/>
    <property type="match status" value="1"/>
</dbReference>
<dbReference type="Proteomes" id="UP000594834">
    <property type="component" value="Chromosome"/>
</dbReference>